<sequence>MVSRNALRWTLATLALLGASSVSAGPINFTGFVENDFNSEDDSVKVIQGAPDPLNRIVQMPEMTAQGIINGYALKDMRLSYDYQSDRLYVGLNTYSIAGNAIGNGGADLANRLNQLGGVDPANLGGNKSITVGIAGKNLNDSLKPGSTVLLAGVPADKAYAGSGLNGFTVTSYVNRGGIQNSYGSQLPNHQGTLAFSPSAAHPGFEFTIENFSKISPNLLDPAQGFWIRAYLGSPNDNPIGEESTAYMFVPSFGPQVPEPATLLSWTVVAAAAGALRLRRRRVA</sequence>
<dbReference type="RefSeq" id="WP_406695364.1">
    <property type="nucleotide sequence ID" value="NZ_CP155447.1"/>
</dbReference>
<name>A0AAU7CBZ4_9BACT</name>
<dbReference type="EMBL" id="CP155447">
    <property type="protein sequence ID" value="XBH02623.1"/>
    <property type="molecule type" value="Genomic_DNA"/>
</dbReference>
<feature type="signal peptide" evidence="1">
    <location>
        <begin position="1"/>
        <end position="24"/>
    </location>
</feature>
<reference evidence="2" key="1">
    <citation type="submission" date="2024-05" db="EMBL/GenBank/DDBJ databases">
        <title>Planctomycetes of the genus Singulisphaera possess chitinolytic capabilities.</title>
        <authorList>
            <person name="Ivanova A."/>
        </authorList>
    </citation>
    <scope>NUCLEOTIDE SEQUENCE</scope>
    <source>
        <strain evidence="2">Ch08T</strain>
    </source>
</reference>
<keyword evidence="1" id="KW-0732">Signal</keyword>
<evidence type="ECO:0000256" key="1">
    <source>
        <dbReference type="SAM" id="SignalP"/>
    </source>
</evidence>
<feature type="chain" id="PRO_5043806287" description="PEP-CTERM sorting domain-containing protein" evidence="1">
    <location>
        <begin position="25"/>
        <end position="284"/>
    </location>
</feature>
<proteinExistence type="predicted"/>
<accession>A0AAU7CBZ4</accession>
<gene>
    <name evidence="2" type="ORF">V5E97_30505</name>
</gene>
<organism evidence="2">
    <name type="scientific">Singulisphaera sp. Ch08</name>
    <dbReference type="NCBI Taxonomy" id="3120278"/>
    <lineage>
        <taxon>Bacteria</taxon>
        <taxon>Pseudomonadati</taxon>
        <taxon>Planctomycetota</taxon>
        <taxon>Planctomycetia</taxon>
        <taxon>Isosphaerales</taxon>
        <taxon>Isosphaeraceae</taxon>
        <taxon>Singulisphaera</taxon>
    </lineage>
</organism>
<evidence type="ECO:0008006" key="3">
    <source>
        <dbReference type="Google" id="ProtNLM"/>
    </source>
</evidence>
<evidence type="ECO:0000313" key="2">
    <source>
        <dbReference type="EMBL" id="XBH02623.1"/>
    </source>
</evidence>
<protein>
    <recommendedName>
        <fullName evidence="3">PEP-CTERM sorting domain-containing protein</fullName>
    </recommendedName>
</protein>
<dbReference type="AlphaFoldDB" id="A0AAU7CBZ4"/>